<dbReference type="GO" id="GO:0016094">
    <property type="term" value="P:polyprenol biosynthetic process"/>
    <property type="evidence" value="ECO:0007669"/>
    <property type="project" value="TreeGrafter"/>
</dbReference>
<comment type="similarity">
    <text evidence="2">Belongs to the UPP synthase family.</text>
</comment>
<dbReference type="Pfam" id="PF01255">
    <property type="entry name" value="Prenyltransf"/>
    <property type="match status" value="1"/>
</dbReference>
<protein>
    <recommendedName>
        <fullName evidence="2">Isoprenyl transferase</fullName>
        <ecNumber evidence="2">2.5.1.-</ecNumber>
    </recommendedName>
</protein>
<feature type="active site" evidence="2">
    <location>
        <position position="45"/>
    </location>
</feature>
<dbReference type="InterPro" id="IPR018520">
    <property type="entry name" value="UPP_synth-like_CS"/>
</dbReference>
<dbReference type="GO" id="GO:0045547">
    <property type="term" value="F:ditrans,polycis-polyprenyl diphosphate synthase [(2E,6E)-farnesyl diphosphate specific] activity"/>
    <property type="evidence" value="ECO:0007669"/>
    <property type="project" value="TreeGrafter"/>
</dbReference>
<dbReference type="Gene3D" id="3.40.1180.10">
    <property type="entry name" value="Decaprenyl diphosphate synthase-like"/>
    <property type="match status" value="1"/>
</dbReference>
<evidence type="ECO:0000256" key="2">
    <source>
        <dbReference type="HAMAP-Rule" id="MF_01139"/>
    </source>
</evidence>
<gene>
    <name evidence="3" type="primary">uppS</name>
    <name evidence="3" type="ORF">HMPREF0908_0620</name>
</gene>
<dbReference type="EC" id="2.5.1.-" evidence="2"/>
<dbReference type="Proteomes" id="UP000005309">
    <property type="component" value="Unassembled WGS sequence"/>
</dbReference>
<proteinExistence type="inferred from homology"/>
<evidence type="ECO:0000256" key="1">
    <source>
        <dbReference type="ARBA" id="ARBA00022679"/>
    </source>
</evidence>
<feature type="binding site" evidence="2">
    <location>
        <position position="96"/>
    </location>
    <ligand>
        <name>substrate</name>
    </ligand>
</feature>
<comment type="caution">
    <text evidence="3">The sequence shown here is derived from an EMBL/GenBank/DDBJ whole genome shotgun (WGS) entry which is preliminary data.</text>
</comment>
<dbReference type="NCBIfam" id="NF011405">
    <property type="entry name" value="PRK14830.1"/>
    <property type="match status" value="1"/>
</dbReference>
<keyword evidence="2" id="KW-0460">Magnesium</keyword>
<dbReference type="HOGENOM" id="CLU_038505_1_1_9"/>
<comment type="function">
    <text evidence="2">Catalyzes the condensation of isopentenyl diphosphate (IPP) with allylic pyrophosphates generating different type of terpenoids.</text>
</comment>
<dbReference type="NCBIfam" id="TIGR00055">
    <property type="entry name" value="uppS"/>
    <property type="match status" value="1"/>
</dbReference>
<name>C4V276_9FIRM</name>
<feature type="binding site" evidence="2">
    <location>
        <position position="45"/>
    </location>
    <ligand>
        <name>Mg(2+)</name>
        <dbReference type="ChEBI" id="CHEBI:18420"/>
    </ligand>
</feature>
<dbReference type="PROSITE" id="PS01066">
    <property type="entry name" value="UPP_SYNTHASE"/>
    <property type="match status" value="1"/>
</dbReference>
<dbReference type="PANTHER" id="PTHR10291:SF0">
    <property type="entry name" value="DEHYDRODOLICHYL DIPHOSPHATE SYNTHASE 2"/>
    <property type="match status" value="1"/>
</dbReference>
<dbReference type="eggNOG" id="COG0020">
    <property type="taxonomic scope" value="Bacteria"/>
</dbReference>
<feature type="binding site" evidence="2">
    <location>
        <position position="62"/>
    </location>
    <ligand>
        <name>substrate</name>
    </ligand>
</feature>
<dbReference type="AlphaFoldDB" id="C4V276"/>
<feature type="binding site" evidence="2">
    <location>
        <position position="213"/>
    </location>
    <ligand>
        <name>substrate</name>
    </ligand>
</feature>
<evidence type="ECO:0000313" key="4">
    <source>
        <dbReference type="Proteomes" id="UP000005309"/>
    </source>
</evidence>
<feature type="binding site" evidence="2">
    <location>
        <position position="58"/>
    </location>
    <ligand>
        <name>substrate</name>
    </ligand>
</feature>
<reference evidence="3 4" key="1">
    <citation type="submission" date="2009-04" db="EMBL/GenBank/DDBJ databases">
        <authorList>
            <person name="Qin X."/>
            <person name="Bachman B."/>
            <person name="Battles P."/>
            <person name="Bell A."/>
            <person name="Bess C."/>
            <person name="Bickham C."/>
            <person name="Chaboub L."/>
            <person name="Chen D."/>
            <person name="Coyle M."/>
            <person name="Deiros D.R."/>
            <person name="Dinh H."/>
            <person name="Forbes L."/>
            <person name="Fowler G."/>
            <person name="Francisco L."/>
            <person name="Fu Q."/>
            <person name="Gubbala S."/>
            <person name="Hale W."/>
            <person name="Han Y."/>
            <person name="Hemphill L."/>
            <person name="Highlander S.K."/>
            <person name="Hirani K."/>
            <person name="Hogues M."/>
            <person name="Jackson L."/>
            <person name="Jakkamsetti A."/>
            <person name="Javaid M."/>
            <person name="Jiang H."/>
            <person name="Korchina V."/>
            <person name="Kovar C."/>
            <person name="Lara F."/>
            <person name="Lee S."/>
            <person name="Mata R."/>
            <person name="Mathew T."/>
            <person name="Moen C."/>
            <person name="Morales K."/>
            <person name="Munidasa M."/>
            <person name="Nazareth L."/>
            <person name="Ngo R."/>
            <person name="Nguyen L."/>
            <person name="Okwuonu G."/>
            <person name="Ongeri F."/>
            <person name="Patil S."/>
            <person name="Petrosino J."/>
            <person name="Pham C."/>
            <person name="Pham P."/>
            <person name="Pu L.-L."/>
            <person name="Puazo M."/>
            <person name="Raj R."/>
            <person name="Reid J."/>
            <person name="Rouhana J."/>
            <person name="Saada N."/>
            <person name="Shang Y."/>
            <person name="Simmons D."/>
            <person name="Thornton R."/>
            <person name="Warren J."/>
            <person name="Weissenberger G."/>
            <person name="Zhang J."/>
            <person name="Zhang L."/>
            <person name="Zhou C."/>
            <person name="Zhu D."/>
            <person name="Muzny D."/>
            <person name="Worley K."/>
            <person name="Gibbs R."/>
        </authorList>
    </citation>
    <scope>NUCLEOTIDE SEQUENCE [LARGE SCALE GENOMIC DNA]</scope>
    <source>
        <strain evidence="3 4">ATCC 43531</strain>
    </source>
</reference>
<comment type="subunit">
    <text evidence="2">Homodimer.</text>
</comment>
<dbReference type="EMBL" id="ACLA01000010">
    <property type="protein sequence ID" value="EEQ48890.1"/>
    <property type="molecule type" value="Genomic_DNA"/>
</dbReference>
<keyword evidence="1 2" id="KW-0808">Transferase</keyword>
<dbReference type="FunFam" id="3.40.1180.10:FF:000001">
    <property type="entry name" value="(2E,6E)-farnesyl-diphosphate-specific ditrans,polycis-undecaprenyl-diphosphate synthase"/>
    <property type="match status" value="1"/>
</dbReference>
<dbReference type="InterPro" id="IPR001441">
    <property type="entry name" value="UPP_synth-like"/>
</dbReference>
<feature type="binding site" evidence="2">
    <location>
        <position position="50"/>
    </location>
    <ligand>
        <name>substrate</name>
    </ligand>
</feature>
<feature type="binding site" evidence="2">
    <location>
        <begin position="46"/>
        <end position="49"/>
    </location>
    <ligand>
        <name>substrate</name>
    </ligand>
</feature>
<sequence>MERTSMWRKLFGSAEGEVPSSEASLSMDHTGSKDMLPRHVAIVMDGNGRWAKAKGKSRSTGHEAGARTLKRIVRAASEMGIEVLTVYAFSTENWKRPHREIDFLLRLFDTFLAREIDEMNAEQVRIRFIGRRDRFSDHLLARMEEAEHRTAQNTGVHFNLAANYGSQDEILRAVRTLAARVEKGELRAEEIDEILFSHTLDTAGDPPVDLFIRTSGDLRLSNFLLWQSAYAELYFTETHWPDFTPEELAHAIEDFAGRSRRFGGLSAEE</sequence>
<feature type="binding site" evidence="2">
    <location>
        <position position="94"/>
    </location>
    <ligand>
        <name>substrate</name>
    </ligand>
</feature>
<dbReference type="HAMAP" id="MF_01139">
    <property type="entry name" value="ISPT"/>
    <property type="match status" value="1"/>
</dbReference>
<feature type="binding site" evidence="2">
    <location>
        <position position="232"/>
    </location>
    <ligand>
        <name>Mg(2+)</name>
        <dbReference type="ChEBI" id="CHEBI:18420"/>
    </ligand>
</feature>
<feature type="binding site" evidence="2">
    <location>
        <begin position="219"/>
        <end position="221"/>
    </location>
    <ligand>
        <name>substrate</name>
    </ligand>
</feature>
<dbReference type="CDD" id="cd00475">
    <property type="entry name" value="Cis_IPPS"/>
    <property type="match status" value="1"/>
</dbReference>
<feature type="binding site" evidence="2">
    <location>
        <begin position="90"/>
        <end position="92"/>
    </location>
    <ligand>
        <name>substrate</name>
    </ligand>
</feature>
<evidence type="ECO:0000313" key="3">
    <source>
        <dbReference type="EMBL" id="EEQ48890.1"/>
    </source>
</evidence>
<feature type="active site" description="Proton acceptor" evidence="2">
    <location>
        <position position="93"/>
    </location>
</feature>
<organism evidence="3 4">
    <name type="scientific">Selenomonas flueggei ATCC 43531</name>
    <dbReference type="NCBI Taxonomy" id="638302"/>
    <lineage>
        <taxon>Bacteria</taxon>
        <taxon>Bacillati</taxon>
        <taxon>Bacillota</taxon>
        <taxon>Negativicutes</taxon>
        <taxon>Selenomonadales</taxon>
        <taxon>Selenomonadaceae</taxon>
        <taxon>Selenomonas</taxon>
    </lineage>
</organism>
<dbReference type="PANTHER" id="PTHR10291">
    <property type="entry name" value="DEHYDRODOLICHYL DIPHOSPHATE SYNTHASE FAMILY MEMBER"/>
    <property type="match status" value="1"/>
</dbReference>
<dbReference type="STRING" id="638302.HMPREF0908_0620"/>
<accession>C4V276</accession>
<keyword evidence="4" id="KW-1185">Reference proteome</keyword>
<dbReference type="InterPro" id="IPR036424">
    <property type="entry name" value="UPP_synth-like_sf"/>
</dbReference>
<comment type="cofactor">
    <cofactor evidence="2">
        <name>Mg(2+)</name>
        <dbReference type="ChEBI" id="CHEBI:18420"/>
    </cofactor>
    <text evidence="2">Binds 2 magnesium ions per subunit.</text>
</comment>
<dbReference type="SUPFAM" id="SSF64005">
    <property type="entry name" value="Undecaprenyl diphosphate synthase"/>
    <property type="match status" value="1"/>
</dbReference>
<dbReference type="GO" id="GO:0000287">
    <property type="term" value="F:magnesium ion binding"/>
    <property type="evidence" value="ECO:0007669"/>
    <property type="project" value="UniProtKB-UniRule"/>
</dbReference>
<keyword evidence="2" id="KW-0479">Metal-binding</keyword>